<dbReference type="Proteomes" id="UP000635387">
    <property type="component" value="Unassembled WGS sequence"/>
</dbReference>
<organism evidence="2 3">
    <name type="scientific">Amycolatopsis oliviviridis</name>
    <dbReference type="NCBI Taxonomy" id="1471590"/>
    <lineage>
        <taxon>Bacteria</taxon>
        <taxon>Bacillati</taxon>
        <taxon>Actinomycetota</taxon>
        <taxon>Actinomycetes</taxon>
        <taxon>Pseudonocardiales</taxon>
        <taxon>Pseudonocardiaceae</taxon>
        <taxon>Amycolatopsis</taxon>
    </lineage>
</organism>
<evidence type="ECO:0000313" key="3">
    <source>
        <dbReference type="Proteomes" id="UP000635387"/>
    </source>
</evidence>
<accession>A0ABQ3L7H1</accession>
<protein>
    <submittedName>
        <fullName evidence="2">Uncharacterized protein</fullName>
    </submittedName>
</protein>
<dbReference type="EMBL" id="BNAY01000001">
    <property type="protein sequence ID" value="GHH07630.1"/>
    <property type="molecule type" value="Genomic_DNA"/>
</dbReference>
<evidence type="ECO:0000313" key="2">
    <source>
        <dbReference type="EMBL" id="GHH07630.1"/>
    </source>
</evidence>
<sequence>MRKWLSRHGALSPLKRPRPPGRRDPDTTHDLLRMTAGEGFPDESAVSAVPTGNYAERMIFAYTPTHSILVGGGEEMCRVVR</sequence>
<proteinExistence type="predicted"/>
<reference evidence="3" key="1">
    <citation type="journal article" date="2019" name="Int. J. Syst. Evol. Microbiol.">
        <title>The Global Catalogue of Microorganisms (GCM) 10K type strain sequencing project: providing services to taxonomists for standard genome sequencing and annotation.</title>
        <authorList>
            <consortium name="The Broad Institute Genomics Platform"/>
            <consortium name="The Broad Institute Genome Sequencing Center for Infectious Disease"/>
            <person name="Wu L."/>
            <person name="Ma J."/>
        </authorList>
    </citation>
    <scope>NUCLEOTIDE SEQUENCE [LARGE SCALE GENOMIC DNA]</scope>
    <source>
        <strain evidence="3">CGMCC 4.7683</strain>
    </source>
</reference>
<feature type="region of interest" description="Disordered" evidence="1">
    <location>
        <begin position="1"/>
        <end position="29"/>
    </location>
</feature>
<comment type="caution">
    <text evidence="2">The sequence shown here is derived from an EMBL/GenBank/DDBJ whole genome shotgun (WGS) entry which is preliminary data.</text>
</comment>
<name>A0ABQ3L7H1_9PSEU</name>
<keyword evidence="3" id="KW-1185">Reference proteome</keyword>
<gene>
    <name evidence="2" type="ORF">GCM10017790_14590</name>
</gene>
<evidence type="ECO:0000256" key="1">
    <source>
        <dbReference type="SAM" id="MobiDB-lite"/>
    </source>
</evidence>